<protein>
    <submittedName>
        <fullName evidence="2">Uncharacterized protein</fullName>
    </submittedName>
</protein>
<dbReference type="Proteomes" id="UP000759537">
    <property type="component" value="Unassembled WGS sequence"/>
</dbReference>
<name>A0A9P5MY38_9AGAM</name>
<dbReference type="AlphaFoldDB" id="A0A9P5MY38"/>
<organism evidence="2 3">
    <name type="scientific">Russula ochroleuca</name>
    <dbReference type="NCBI Taxonomy" id="152965"/>
    <lineage>
        <taxon>Eukaryota</taxon>
        <taxon>Fungi</taxon>
        <taxon>Dikarya</taxon>
        <taxon>Basidiomycota</taxon>
        <taxon>Agaricomycotina</taxon>
        <taxon>Agaricomycetes</taxon>
        <taxon>Russulales</taxon>
        <taxon>Russulaceae</taxon>
        <taxon>Russula</taxon>
    </lineage>
</organism>
<reference evidence="2" key="1">
    <citation type="submission" date="2019-10" db="EMBL/GenBank/DDBJ databases">
        <authorList>
            <consortium name="DOE Joint Genome Institute"/>
            <person name="Kuo A."/>
            <person name="Miyauchi S."/>
            <person name="Kiss E."/>
            <person name="Drula E."/>
            <person name="Kohler A."/>
            <person name="Sanchez-Garcia M."/>
            <person name="Andreopoulos B."/>
            <person name="Barry K.W."/>
            <person name="Bonito G."/>
            <person name="Buee M."/>
            <person name="Carver A."/>
            <person name="Chen C."/>
            <person name="Cichocki N."/>
            <person name="Clum A."/>
            <person name="Culley D."/>
            <person name="Crous P.W."/>
            <person name="Fauchery L."/>
            <person name="Girlanda M."/>
            <person name="Hayes R."/>
            <person name="Keri Z."/>
            <person name="LaButti K."/>
            <person name="Lipzen A."/>
            <person name="Lombard V."/>
            <person name="Magnuson J."/>
            <person name="Maillard F."/>
            <person name="Morin E."/>
            <person name="Murat C."/>
            <person name="Nolan M."/>
            <person name="Ohm R."/>
            <person name="Pangilinan J."/>
            <person name="Pereira M."/>
            <person name="Perotto S."/>
            <person name="Peter M."/>
            <person name="Riley R."/>
            <person name="Sitrit Y."/>
            <person name="Stielow B."/>
            <person name="Szollosi G."/>
            <person name="Zifcakova L."/>
            <person name="Stursova M."/>
            <person name="Spatafora J.W."/>
            <person name="Tedersoo L."/>
            <person name="Vaario L.-M."/>
            <person name="Yamada A."/>
            <person name="Yan M."/>
            <person name="Wang P."/>
            <person name="Xu J."/>
            <person name="Bruns T."/>
            <person name="Baldrian P."/>
            <person name="Vilgalys R."/>
            <person name="Henrissat B."/>
            <person name="Grigoriev I.V."/>
            <person name="Hibbett D."/>
            <person name="Nagy L.G."/>
            <person name="Martin F.M."/>
        </authorList>
    </citation>
    <scope>NUCLEOTIDE SEQUENCE</scope>
    <source>
        <strain evidence="2">Prilba</strain>
    </source>
</reference>
<gene>
    <name evidence="2" type="ORF">DFH94DRAFT_852486</name>
</gene>
<keyword evidence="3" id="KW-1185">Reference proteome</keyword>
<accession>A0A9P5MY38</accession>
<sequence>MSPSHTPSLVHPGLGPQCKSPSPHRASIHILDDDALFNVFCLYRTILFYEDGADDRYLLLGGDWARERWWQRLVSVCSRWRNLILASPSSLHLCLICTYGTPVAEMFAHSPPLPVVVDYADQDREVTAEDEQGMLLALRQRDRVRRVRLHIPTSILRKLFLAMDEEFPMLEDLYVAPRTKHNGSLTLPGRFQAPNLHRLALTHFAFPIRSPLLTAGVGLVTLSLRKVNPSAYFRPNDLLELLLLVPQLETLSVTFHYSPILNHDVRMRLLHTQIKTSVTLPNLRYFRFGGVSAYLEALLPQITTPLLERLQIRLFFNQLTFSLPHLLHFMSTTKKIVFSSARFMFSDEGVAVKGYPHEGAKTHAFFVHVGCRHLDWQVSSTAQIFDALRPLCSAVVHLVLGYKENNPLSKWRNEADRAKWRGLLRSFSNVKTLCVHNGLVSELSRSLQSDDGESPLELLPELKELVYSAGSDTSDAFTAFIDARQIAGRPVALVHP</sequence>
<feature type="region of interest" description="Disordered" evidence="1">
    <location>
        <begin position="1"/>
        <end position="20"/>
    </location>
</feature>
<evidence type="ECO:0000256" key="1">
    <source>
        <dbReference type="SAM" id="MobiDB-lite"/>
    </source>
</evidence>
<evidence type="ECO:0000313" key="3">
    <source>
        <dbReference type="Proteomes" id="UP000759537"/>
    </source>
</evidence>
<dbReference type="EMBL" id="WHVB01000006">
    <property type="protein sequence ID" value="KAF8481665.1"/>
    <property type="molecule type" value="Genomic_DNA"/>
</dbReference>
<reference evidence="2" key="2">
    <citation type="journal article" date="2020" name="Nat. Commun.">
        <title>Large-scale genome sequencing of mycorrhizal fungi provides insights into the early evolution of symbiotic traits.</title>
        <authorList>
            <person name="Miyauchi S."/>
            <person name="Kiss E."/>
            <person name="Kuo A."/>
            <person name="Drula E."/>
            <person name="Kohler A."/>
            <person name="Sanchez-Garcia M."/>
            <person name="Morin E."/>
            <person name="Andreopoulos B."/>
            <person name="Barry K.W."/>
            <person name="Bonito G."/>
            <person name="Buee M."/>
            <person name="Carver A."/>
            <person name="Chen C."/>
            <person name="Cichocki N."/>
            <person name="Clum A."/>
            <person name="Culley D."/>
            <person name="Crous P.W."/>
            <person name="Fauchery L."/>
            <person name="Girlanda M."/>
            <person name="Hayes R.D."/>
            <person name="Keri Z."/>
            <person name="LaButti K."/>
            <person name="Lipzen A."/>
            <person name="Lombard V."/>
            <person name="Magnuson J."/>
            <person name="Maillard F."/>
            <person name="Murat C."/>
            <person name="Nolan M."/>
            <person name="Ohm R.A."/>
            <person name="Pangilinan J."/>
            <person name="Pereira M.F."/>
            <person name="Perotto S."/>
            <person name="Peter M."/>
            <person name="Pfister S."/>
            <person name="Riley R."/>
            <person name="Sitrit Y."/>
            <person name="Stielow J.B."/>
            <person name="Szollosi G."/>
            <person name="Zifcakova L."/>
            <person name="Stursova M."/>
            <person name="Spatafora J.W."/>
            <person name="Tedersoo L."/>
            <person name="Vaario L.M."/>
            <person name="Yamada A."/>
            <person name="Yan M."/>
            <person name="Wang P."/>
            <person name="Xu J."/>
            <person name="Bruns T."/>
            <person name="Baldrian P."/>
            <person name="Vilgalys R."/>
            <person name="Dunand C."/>
            <person name="Henrissat B."/>
            <person name="Grigoriev I.V."/>
            <person name="Hibbett D."/>
            <person name="Nagy L.G."/>
            <person name="Martin F.M."/>
        </authorList>
    </citation>
    <scope>NUCLEOTIDE SEQUENCE</scope>
    <source>
        <strain evidence="2">Prilba</strain>
    </source>
</reference>
<comment type="caution">
    <text evidence="2">The sequence shown here is derived from an EMBL/GenBank/DDBJ whole genome shotgun (WGS) entry which is preliminary data.</text>
</comment>
<evidence type="ECO:0000313" key="2">
    <source>
        <dbReference type="EMBL" id="KAF8481665.1"/>
    </source>
</evidence>
<proteinExistence type="predicted"/>